<proteinExistence type="predicted"/>
<name>A0ABT2YE28_9BURK</name>
<evidence type="ECO:0000256" key="1">
    <source>
        <dbReference type="SAM" id="SignalP"/>
    </source>
</evidence>
<dbReference type="PROSITE" id="PS51257">
    <property type="entry name" value="PROKAR_LIPOPROTEIN"/>
    <property type="match status" value="1"/>
</dbReference>
<keyword evidence="1" id="KW-0732">Signal</keyword>
<gene>
    <name evidence="2" type="ORF">LNV07_09410</name>
</gene>
<evidence type="ECO:0000313" key="2">
    <source>
        <dbReference type="EMBL" id="MCV2368310.1"/>
    </source>
</evidence>
<dbReference type="RefSeq" id="WP_263570914.1">
    <property type="nucleotide sequence ID" value="NZ_JAJIRN010000004.1"/>
</dbReference>
<dbReference type="EMBL" id="JAJIRN010000004">
    <property type="protein sequence ID" value="MCV2368310.1"/>
    <property type="molecule type" value="Genomic_DNA"/>
</dbReference>
<dbReference type="Proteomes" id="UP001209701">
    <property type="component" value="Unassembled WGS sequence"/>
</dbReference>
<keyword evidence="3" id="KW-1185">Reference proteome</keyword>
<feature type="signal peptide" evidence="1">
    <location>
        <begin position="1"/>
        <end position="29"/>
    </location>
</feature>
<comment type="caution">
    <text evidence="2">The sequence shown here is derived from an EMBL/GenBank/DDBJ whole genome shotgun (WGS) entry which is preliminary data.</text>
</comment>
<organism evidence="2 3">
    <name type="scientific">Roseateles oligotrophus</name>
    <dbReference type="NCBI Taxonomy" id="1769250"/>
    <lineage>
        <taxon>Bacteria</taxon>
        <taxon>Pseudomonadati</taxon>
        <taxon>Pseudomonadota</taxon>
        <taxon>Betaproteobacteria</taxon>
        <taxon>Burkholderiales</taxon>
        <taxon>Sphaerotilaceae</taxon>
        <taxon>Roseateles</taxon>
    </lineage>
</organism>
<reference evidence="2 3" key="1">
    <citation type="submission" date="2021-11" db="EMBL/GenBank/DDBJ databases">
        <authorList>
            <person name="Liang Q."/>
            <person name="Mou H."/>
            <person name="Liu Z."/>
        </authorList>
    </citation>
    <scope>NUCLEOTIDE SEQUENCE [LARGE SCALE GENOMIC DNA]</scope>
    <source>
        <strain evidence="2 3">CHU3</strain>
    </source>
</reference>
<dbReference type="SUPFAM" id="SSF101908">
    <property type="entry name" value="Putative isomerase YbhE"/>
    <property type="match status" value="1"/>
</dbReference>
<dbReference type="InterPro" id="IPR027589">
    <property type="entry name" value="Choice_anch_B"/>
</dbReference>
<protein>
    <submittedName>
        <fullName evidence="2">Choice-of-anchor B family protein</fullName>
    </submittedName>
</protein>
<evidence type="ECO:0000313" key="3">
    <source>
        <dbReference type="Proteomes" id="UP001209701"/>
    </source>
</evidence>
<sequence length="413" mass="43926">MQTQAKEIRSSVTLYTVMLSLAIALSACGGGGTAASADPLPPPIAQGGKLVGSVARTGVAGTWGYTGPDGNRYAIMGTAKGVLVLDLRDPTQPRVVDEVDGPTDTRHPGIYWREMRVYGSHAYIVSEHSNVRGGIMILDLGGLPASVRYVKSVTPHDGELAAHTVDIDSARGLLYLQRETNLAAPTGTDPADAGAMRRALSAAAKPSHPVGDVGHGSVEIWDIKTDPENPRYISTFNQGHSIHDMTAVGDYCYVAEGNESSFSAWNVKDPQNPKLMVRWTVGAGHFAHNIWPSGDGSIVVTTEELPNGLPARVWRLNGNAQPTPVSSFQVGDATPHNVIMEGNMAYLSHYTAGAAVFDLNDPAAPRQTLHVDTNPNSGPGLIGCWGVYKFPGQPWMICSDINEGFKLIQIGTP</sequence>
<accession>A0ABT2YE28</accession>
<feature type="chain" id="PRO_5045524686" evidence="1">
    <location>
        <begin position="30"/>
        <end position="413"/>
    </location>
</feature>
<dbReference type="NCBIfam" id="TIGR04312">
    <property type="entry name" value="choice_anch_B"/>
    <property type="match status" value="1"/>
</dbReference>